<keyword evidence="7" id="KW-0645">Protease</keyword>
<dbReference type="SUPFAM" id="SSF144091">
    <property type="entry name" value="Rhomboid-like"/>
    <property type="match status" value="1"/>
</dbReference>
<dbReference type="GO" id="GO:0008233">
    <property type="term" value="F:peptidase activity"/>
    <property type="evidence" value="ECO:0007669"/>
    <property type="project" value="UniProtKB-KW"/>
</dbReference>
<proteinExistence type="predicted"/>
<keyword evidence="7" id="KW-0378">Hydrolase</keyword>
<feature type="transmembrane region" description="Helical" evidence="5">
    <location>
        <begin position="100"/>
        <end position="123"/>
    </location>
</feature>
<feature type="transmembrane region" description="Helical" evidence="5">
    <location>
        <begin position="20"/>
        <end position="39"/>
    </location>
</feature>
<evidence type="ECO:0000256" key="4">
    <source>
        <dbReference type="ARBA" id="ARBA00023136"/>
    </source>
</evidence>
<protein>
    <submittedName>
        <fullName evidence="7">Rhomboid family intramembrane serine protease</fullName>
        <ecNumber evidence="7">3.4.21.105</ecNumber>
    </submittedName>
</protein>
<dbReference type="PANTHER" id="PTHR13377:SF3">
    <property type="entry name" value="TRANSMEMBRANE PROTEIN 115"/>
    <property type="match status" value="1"/>
</dbReference>
<feature type="domain" description="Peptidase S54 rhomboid" evidence="6">
    <location>
        <begin position="62"/>
        <end position="194"/>
    </location>
</feature>
<sequence length="287" mass="32750">MRSTGSTTLTLPPFAGATRKLVLLNLVIFFALGLLSWFAPGLYSRLLVTLGLMPFVALHGWVWQVFTYPVINIGFLNTAFALLTLWFTATTLEETRGAQWLVRLYVGSAVAGGAAAVLLAALGRMMPAGMTLFGGPNSLYLGMFGPLFAVLVAFALLYGDVEFLLFFVIRMKAKYMVAIMVVWRLGLLVWSREVFSATLELCCGLFAFLYVRYAKVGYGNRSVGKSLSERWYGWRNDYYRWKRKRAAKSFQVYMRKQNREVHFDNEGRYVSPEDERRRDPKDKRWMN</sequence>
<keyword evidence="2 5" id="KW-0812">Transmembrane</keyword>
<feature type="transmembrane region" description="Helical" evidence="5">
    <location>
        <begin position="143"/>
        <end position="168"/>
    </location>
</feature>
<reference evidence="7 8" key="1">
    <citation type="submission" date="2024-12" db="EMBL/GenBank/DDBJ databases">
        <authorList>
            <person name="Lee Y."/>
        </authorList>
    </citation>
    <scope>NUCLEOTIDE SEQUENCE [LARGE SCALE GENOMIC DNA]</scope>
    <source>
        <strain evidence="7 8">03SUJ4</strain>
    </source>
</reference>
<dbReference type="Pfam" id="PF01694">
    <property type="entry name" value="Rhomboid"/>
    <property type="match status" value="1"/>
</dbReference>
<evidence type="ECO:0000256" key="1">
    <source>
        <dbReference type="ARBA" id="ARBA00004141"/>
    </source>
</evidence>
<keyword evidence="8" id="KW-1185">Reference proteome</keyword>
<evidence type="ECO:0000256" key="3">
    <source>
        <dbReference type="ARBA" id="ARBA00022989"/>
    </source>
</evidence>
<keyword evidence="4 5" id="KW-0472">Membrane</keyword>
<dbReference type="EMBL" id="JBJYXY010000001">
    <property type="protein sequence ID" value="MFN2977178.1"/>
    <property type="molecule type" value="Genomic_DNA"/>
</dbReference>
<dbReference type="RefSeq" id="WP_263414651.1">
    <property type="nucleotide sequence ID" value="NZ_BAABBH010000001.1"/>
</dbReference>
<evidence type="ECO:0000256" key="5">
    <source>
        <dbReference type="SAM" id="Phobius"/>
    </source>
</evidence>
<dbReference type="PANTHER" id="PTHR13377">
    <property type="entry name" value="PLACENTAL PROTEIN 6"/>
    <property type="match status" value="1"/>
</dbReference>
<gene>
    <name evidence="7" type="ORF">ACK2TP_15510</name>
</gene>
<comment type="subcellular location">
    <subcellularLocation>
        <location evidence="1">Membrane</location>
        <topology evidence="1">Multi-pass membrane protein</topology>
    </subcellularLocation>
</comment>
<dbReference type="InterPro" id="IPR035952">
    <property type="entry name" value="Rhomboid-like_sf"/>
</dbReference>
<dbReference type="GO" id="GO:0006508">
    <property type="term" value="P:proteolysis"/>
    <property type="evidence" value="ECO:0007669"/>
    <property type="project" value="UniProtKB-KW"/>
</dbReference>
<name>A0ABW9KP80_9BACT</name>
<evidence type="ECO:0000256" key="2">
    <source>
        <dbReference type="ARBA" id="ARBA00022692"/>
    </source>
</evidence>
<organism evidence="7 8">
    <name type="scientific">Terriglobus aquaticus</name>
    <dbReference type="NCBI Taxonomy" id="940139"/>
    <lineage>
        <taxon>Bacteria</taxon>
        <taxon>Pseudomonadati</taxon>
        <taxon>Acidobacteriota</taxon>
        <taxon>Terriglobia</taxon>
        <taxon>Terriglobales</taxon>
        <taxon>Acidobacteriaceae</taxon>
        <taxon>Terriglobus</taxon>
    </lineage>
</organism>
<dbReference type="Proteomes" id="UP001634747">
    <property type="component" value="Unassembled WGS sequence"/>
</dbReference>
<evidence type="ECO:0000313" key="7">
    <source>
        <dbReference type="EMBL" id="MFN2977178.1"/>
    </source>
</evidence>
<dbReference type="InterPro" id="IPR022764">
    <property type="entry name" value="Peptidase_S54_rhomboid_dom"/>
</dbReference>
<dbReference type="EC" id="3.4.21.105" evidence="7"/>
<keyword evidence="3 5" id="KW-1133">Transmembrane helix</keyword>
<evidence type="ECO:0000313" key="8">
    <source>
        <dbReference type="Proteomes" id="UP001634747"/>
    </source>
</evidence>
<accession>A0ABW9KP80</accession>
<evidence type="ECO:0000259" key="6">
    <source>
        <dbReference type="Pfam" id="PF01694"/>
    </source>
</evidence>
<comment type="caution">
    <text evidence="7">The sequence shown here is derived from an EMBL/GenBank/DDBJ whole genome shotgun (WGS) entry which is preliminary data.</text>
</comment>
<feature type="transmembrane region" description="Helical" evidence="5">
    <location>
        <begin position="70"/>
        <end position="88"/>
    </location>
</feature>
<dbReference type="InterPro" id="IPR013861">
    <property type="entry name" value="TMEM115/Pdh1/Rbl19"/>
</dbReference>
<dbReference type="Gene3D" id="1.20.1540.10">
    <property type="entry name" value="Rhomboid-like"/>
    <property type="match status" value="1"/>
</dbReference>